<dbReference type="PROSITE" id="PS00198">
    <property type="entry name" value="4FE4S_FER_1"/>
    <property type="match status" value="1"/>
</dbReference>
<dbReference type="SUPFAM" id="SSF54862">
    <property type="entry name" value="4Fe-4S ferredoxins"/>
    <property type="match status" value="1"/>
</dbReference>
<comment type="caution">
    <text evidence="5">The sequence shown here is derived from an EMBL/GenBank/DDBJ whole genome shotgun (WGS) entry which is preliminary data.</text>
</comment>
<keyword evidence="1" id="KW-0479">Metal-binding</keyword>
<name>A0A1Q9JI10_9FIRM</name>
<feature type="domain" description="4Fe-4S ferredoxin-type" evidence="4">
    <location>
        <begin position="121"/>
        <end position="150"/>
    </location>
</feature>
<dbReference type="InterPro" id="IPR004108">
    <property type="entry name" value="Fe_hydrogenase_lsu_C"/>
</dbReference>
<dbReference type="Gene3D" id="3.40.950.10">
    <property type="entry name" value="Fe-only Hydrogenase (Larger Subunit), Chain L, domain 3"/>
    <property type="match status" value="1"/>
</dbReference>
<dbReference type="Gene3D" id="3.30.70.20">
    <property type="match status" value="2"/>
</dbReference>
<dbReference type="Pfam" id="PF00037">
    <property type="entry name" value="Fer4"/>
    <property type="match status" value="2"/>
</dbReference>
<dbReference type="OrthoDB" id="9798098at2"/>
<reference evidence="5 6" key="1">
    <citation type="journal article" date="2016" name="Appl. Environ. Microbiol.">
        <title>Function and Phylogeny of Bacterial Butyryl Coenzyme A:Acetate Transferases and Their Diversity in the Proximal Colon of Swine.</title>
        <authorList>
            <person name="Trachsel J."/>
            <person name="Bayles D.O."/>
            <person name="Looft T."/>
            <person name="Levine U.Y."/>
            <person name="Allen H.K."/>
        </authorList>
    </citation>
    <scope>NUCLEOTIDE SEQUENCE [LARGE SCALE GENOMIC DNA]</scope>
    <source>
        <strain evidence="5 6">68-3-10</strain>
    </source>
</reference>
<keyword evidence="3" id="KW-0411">Iron-sulfur</keyword>
<dbReference type="InterPro" id="IPR050340">
    <property type="entry name" value="Cytosolic_Fe-S_CAF"/>
</dbReference>
<dbReference type="GO" id="GO:0051536">
    <property type="term" value="F:iron-sulfur cluster binding"/>
    <property type="evidence" value="ECO:0007669"/>
    <property type="project" value="UniProtKB-KW"/>
</dbReference>
<dbReference type="InterPro" id="IPR009016">
    <property type="entry name" value="Fe_hydrogenase"/>
</dbReference>
<keyword evidence="6" id="KW-1185">Reference proteome</keyword>
<dbReference type="InterPro" id="IPR027631">
    <property type="entry name" value="Mono_FeFe_hydrog"/>
</dbReference>
<accession>A0A1Q9JI10</accession>
<evidence type="ECO:0000313" key="5">
    <source>
        <dbReference type="EMBL" id="OLR55846.1"/>
    </source>
</evidence>
<evidence type="ECO:0000256" key="2">
    <source>
        <dbReference type="ARBA" id="ARBA00023004"/>
    </source>
</evidence>
<dbReference type="PROSITE" id="PS51379">
    <property type="entry name" value="4FE4S_FER_2"/>
    <property type="match status" value="2"/>
</dbReference>
<dbReference type="PANTHER" id="PTHR11615">
    <property type="entry name" value="NITRATE, FORMATE, IRON DEHYDROGENASE"/>
    <property type="match status" value="1"/>
</dbReference>
<evidence type="ECO:0000256" key="1">
    <source>
        <dbReference type="ARBA" id="ARBA00022723"/>
    </source>
</evidence>
<evidence type="ECO:0000313" key="6">
    <source>
        <dbReference type="Proteomes" id="UP000187404"/>
    </source>
</evidence>
<dbReference type="Proteomes" id="UP000187404">
    <property type="component" value="Unassembled WGS sequence"/>
</dbReference>
<dbReference type="InterPro" id="IPR017896">
    <property type="entry name" value="4Fe4S_Fe-S-bd"/>
</dbReference>
<dbReference type="NCBIfam" id="TIGR04105">
    <property type="entry name" value="FeFe_hydrog_B1"/>
    <property type="match status" value="1"/>
</dbReference>
<evidence type="ECO:0000259" key="4">
    <source>
        <dbReference type="PROSITE" id="PS51379"/>
    </source>
</evidence>
<dbReference type="GO" id="GO:0046872">
    <property type="term" value="F:metal ion binding"/>
    <property type="evidence" value="ECO:0007669"/>
    <property type="project" value="UniProtKB-KW"/>
</dbReference>
<dbReference type="STRING" id="1261640.BHK98_07105"/>
<organism evidence="5 6">
    <name type="scientific">Hornefia porci</name>
    <dbReference type="NCBI Taxonomy" id="2652292"/>
    <lineage>
        <taxon>Bacteria</taxon>
        <taxon>Bacillati</taxon>
        <taxon>Bacillota</taxon>
        <taxon>Clostridia</taxon>
        <taxon>Peptostreptococcales</taxon>
        <taxon>Anaerovoracaceae</taxon>
        <taxon>Hornefia</taxon>
    </lineage>
</organism>
<dbReference type="Pfam" id="PF02906">
    <property type="entry name" value="Fe_hyd_lg_C"/>
    <property type="match status" value="1"/>
</dbReference>
<dbReference type="EMBL" id="MJIE01000001">
    <property type="protein sequence ID" value="OLR55846.1"/>
    <property type="molecule type" value="Genomic_DNA"/>
</dbReference>
<evidence type="ECO:0000256" key="3">
    <source>
        <dbReference type="ARBA" id="ARBA00023014"/>
    </source>
</evidence>
<protein>
    <submittedName>
        <fullName evidence="5">Ferredoxin</fullName>
    </submittedName>
</protein>
<sequence length="481" mass="53540">MNADVNIIQIKHEVWREVARLAFEGVLEEKYEYLPEQLCPGPLPEHRCCVYREREITRQRVRTAMGKAPEENDNGNIVQVIDPACADCPISSYLVTDNCQNCVGKSCVEACRFDAVIPGKNFTEIDRYKCKECGMCARACPYNAIVHIRRPCKSACPVDALTYDEYGLAKIDTDRCIQCGQCVHNCPFAAITGKSSIVQVIEAIKSKRSVYVLLAPAMEGQYGKEITIASWRKAAKHLGFDNLFEVGLGADLTTASEAEEWREALKTGELKTTSCCPAFVNYIRKFYPELAGAISTTVSPMCQLSRMIKAREPYAVTVFVGPCMAKKAEVQYENIPGNADYALTFNEFEAMMLAKDVHFEAREDEYQQSSIYGKRYASAGGVADACEEYLREQGFDGELRIARVSGHRELKKTLELAKLGKLDAQFIEGMFCDGGCFNGPCGYDSGPKAKRAREALLSASDERTISSNIENIDRSAFDSHR</sequence>
<dbReference type="InterPro" id="IPR017900">
    <property type="entry name" value="4Fe4S_Fe_S_CS"/>
</dbReference>
<keyword evidence="2" id="KW-0408">Iron</keyword>
<dbReference type="SUPFAM" id="SSF53920">
    <property type="entry name" value="Fe-only hydrogenase"/>
    <property type="match status" value="1"/>
</dbReference>
<dbReference type="RefSeq" id="WP_075712874.1">
    <property type="nucleotide sequence ID" value="NZ_MJIE01000001.1"/>
</dbReference>
<dbReference type="AlphaFoldDB" id="A0A1Q9JI10"/>
<proteinExistence type="predicted"/>
<feature type="domain" description="4Fe-4S ferredoxin-type" evidence="4">
    <location>
        <begin position="167"/>
        <end position="196"/>
    </location>
</feature>
<gene>
    <name evidence="5" type="ORF">BHK98_07105</name>
</gene>